<dbReference type="Proteomes" id="UP000499080">
    <property type="component" value="Unassembled WGS sequence"/>
</dbReference>
<reference evidence="1 2" key="1">
    <citation type="journal article" date="2019" name="Sci. Rep.">
        <title>Orb-weaving spider Araneus ventricosus genome elucidates the spidroin gene catalogue.</title>
        <authorList>
            <person name="Kono N."/>
            <person name="Nakamura H."/>
            <person name="Ohtoshi R."/>
            <person name="Moran D.A.P."/>
            <person name="Shinohara A."/>
            <person name="Yoshida Y."/>
            <person name="Fujiwara M."/>
            <person name="Mori M."/>
            <person name="Tomita M."/>
            <person name="Arakawa K."/>
        </authorList>
    </citation>
    <scope>NUCLEOTIDE SEQUENCE [LARGE SCALE GENOMIC DNA]</scope>
</reference>
<evidence type="ECO:0000313" key="1">
    <source>
        <dbReference type="EMBL" id="GBN02134.1"/>
    </source>
</evidence>
<sequence>MIKRYRCRYLTARLCKRPLNSSDPAKGCYYSIPRLTKGASLAKDLVKITGSINARFIKVQIPHTNTSHRVFTSQISSPLSLRLPFLNPHPSEPRGVTGELILSDLSAT</sequence>
<evidence type="ECO:0000313" key="2">
    <source>
        <dbReference type="Proteomes" id="UP000499080"/>
    </source>
</evidence>
<gene>
    <name evidence="1" type="ORF">AVEN_124765_1</name>
</gene>
<comment type="caution">
    <text evidence="1">The sequence shown here is derived from an EMBL/GenBank/DDBJ whole genome shotgun (WGS) entry which is preliminary data.</text>
</comment>
<organism evidence="1 2">
    <name type="scientific">Araneus ventricosus</name>
    <name type="common">Orbweaver spider</name>
    <name type="synonym">Epeira ventricosa</name>
    <dbReference type="NCBI Taxonomy" id="182803"/>
    <lineage>
        <taxon>Eukaryota</taxon>
        <taxon>Metazoa</taxon>
        <taxon>Ecdysozoa</taxon>
        <taxon>Arthropoda</taxon>
        <taxon>Chelicerata</taxon>
        <taxon>Arachnida</taxon>
        <taxon>Araneae</taxon>
        <taxon>Araneomorphae</taxon>
        <taxon>Entelegynae</taxon>
        <taxon>Araneoidea</taxon>
        <taxon>Araneidae</taxon>
        <taxon>Araneus</taxon>
    </lineage>
</organism>
<keyword evidence="2" id="KW-1185">Reference proteome</keyword>
<dbReference type="AlphaFoldDB" id="A0A4Y2KHI9"/>
<name>A0A4Y2KHI9_ARAVE</name>
<proteinExistence type="predicted"/>
<accession>A0A4Y2KHI9</accession>
<protein>
    <submittedName>
        <fullName evidence="1">Uncharacterized protein</fullName>
    </submittedName>
</protein>
<dbReference type="EMBL" id="BGPR01004679">
    <property type="protein sequence ID" value="GBN02134.1"/>
    <property type="molecule type" value="Genomic_DNA"/>
</dbReference>